<evidence type="ECO:0000259" key="6">
    <source>
        <dbReference type="Pfam" id="PF00892"/>
    </source>
</evidence>
<dbReference type="SUPFAM" id="SSF103481">
    <property type="entry name" value="Multidrug resistance efflux transporter EmrE"/>
    <property type="match status" value="2"/>
</dbReference>
<dbReference type="GO" id="GO:0016020">
    <property type="term" value="C:membrane"/>
    <property type="evidence" value="ECO:0007669"/>
    <property type="project" value="UniProtKB-SubCell"/>
</dbReference>
<dbReference type="InterPro" id="IPR000620">
    <property type="entry name" value="EamA_dom"/>
</dbReference>
<dbReference type="PANTHER" id="PTHR32322:SF2">
    <property type="entry name" value="EAMA DOMAIN-CONTAINING PROTEIN"/>
    <property type="match status" value="1"/>
</dbReference>
<evidence type="ECO:0000256" key="4">
    <source>
        <dbReference type="ARBA" id="ARBA00023136"/>
    </source>
</evidence>
<sequence length="312" mass="33594">MSTLTVPAIKGDATHRGEFMVVIAALLFGLNGTVSKLVLHAGLPPMRFTEIRSGGAFLCLLAYALVRRPASLKISRHQLGFLVLYGIAGFAGVQVFYFIAISRLPVGIGLLLEFTAPILITLYVRFVRKEHVKSRMWAALVLAISGLILVAQVWNGLTLDGIGLIAGGIASVSLAIYYLLGEHGVGIRDTTSLTAWAFGFATAFWAIVQPLWTFPIHLMSKQVSLGGRFADLHAPFWTFIVVVVLFGTVAPFVLVVGALRHTSPARTAMIGMLEPVFASIVAWWWIGESLSIVQIIGGIVVLTGIALAETAR</sequence>
<feature type="domain" description="EamA" evidence="6">
    <location>
        <begin position="16"/>
        <end position="150"/>
    </location>
</feature>
<evidence type="ECO:0000256" key="1">
    <source>
        <dbReference type="ARBA" id="ARBA00004141"/>
    </source>
</evidence>
<dbReference type="EMBL" id="MLJW01001001">
    <property type="protein sequence ID" value="OIQ80864.1"/>
    <property type="molecule type" value="Genomic_DNA"/>
</dbReference>
<feature type="transmembrane region" description="Helical" evidence="5">
    <location>
        <begin position="136"/>
        <end position="155"/>
    </location>
</feature>
<keyword evidence="4 5" id="KW-0472">Membrane</keyword>
<comment type="subcellular location">
    <subcellularLocation>
        <location evidence="1">Membrane</location>
        <topology evidence="1">Multi-pass membrane protein</topology>
    </subcellularLocation>
</comment>
<protein>
    <submittedName>
        <fullName evidence="7">Threonine and homoserine efflux system</fullName>
    </submittedName>
</protein>
<feature type="transmembrane region" description="Helical" evidence="5">
    <location>
        <begin position="268"/>
        <end position="286"/>
    </location>
</feature>
<feature type="transmembrane region" description="Helical" evidence="5">
    <location>
        <begin position="19"/>
        <end position="39"/>
    </location>
</feature>
<gene>
    <name evidence="7" type="ORF">GALL_373810</name>
</gene>
<organism evidence="7">
    <name type="scientific">mine drainage metagenome</name>
    <dbReference type="NCBI Taxonomy" id="410659"/>
    <lineage>
        <taxon>unclassified sequences</taxon>
        <taxon>metagenomes</taxon>
        <taxon>ecological metagenomes</taxon>
    </lineage>
</organism>
<keyword evidence="3 5" id="KW-1133">Transmembrane helix</keyword>
<dbReference type="InterPro" id="IPR037185">
    <property type="entry name" value="EmrE-like"/>
</dbReference>
<feature type="transmembrane region" description="Helical" evidence="5">
    <location>
        <begin position="193"/>
        <end position="214"/>
    </location>
</feature>
<keyword evidence="2 5" id="KW-0812">Transmembrane</keyword>
<feature type="transmembrane region" description="Helical" evidence="5">
    <location>
        <begin position="292"/>
        <end position="311"/>
    </location>
</feature>
<evidence type="ECO:0000256" key="3">
    <source>
        <dbReference type="ARBA" id="ARBA00022989"/>
    </source>
</evidence>
<reference evidence="7" key="1">
    <citation type="submission" date="2016-10" db="EMBL/GenBank/DDBJ databases">
        <title>Sequence of Gallionella enrichment culture.</title>
        <authorList>
            <person name="Poehlein A."/>
            <person name="Muehling M."/>
            <person name="Daniel R."/>
        </authorList>
    </citation>
    <scope>NUCLEOTIDE SEQUENCE</scope>
</reference>
<accession>A0A1J5QBS2</accession>
<feature type="transmembrane region" description="Helical" evidence="5">
    <location>
        <begin position="51"/>
        <end position="67"/>
    </location>
</feature>
<evidence type="ECO:0000313" key="7">
    <source>
        <dbReference type="EMBL" id="OIQ80864.1"/>
    </source>
</evidence>
<feature type="transmembrane region" description="Helical" evidence="5">
    <location>
        <begin position="161"/>
        <end position="181"/>
    </location>
</feature>
<feature type="domain" description="EamA" evidence="6">
    <location>
        <begin position="162"/>
        <end position="307"/>
    </location>
</feature>
<evidence type="ECO:0000256" key="2">
    <source>
        <dbReference type="ARBA" id="ARBA00022692"/>
    </source>
</evidence>
<dbReference type="Pfam" id="PF00892">
    <property type="entry name" value="EamA"/>
    <property type="match status" value="2"/>
</dbReference>
<evidence type="ECO:0000256" key="5">
    <source>
        <dbReference type="SAM" id="Phobius"/>
    </source>
</evidence>
<name>A0A1J5QBS2_9ZZZZ</name>
<dbReference type="AlphaFoldDB" id="A0A1J5QBS2"/>
<proteinExistence type="predicted"/>
<feature type="transmembrane region" description="Helical" evidence="5">
    <location>
        <begin position="234"/>
        <end position="256"/>
    </location>
</feature>
<dbReference type="PANTHER" id="PTHR32322">
    <property type="entry name" value="INNER MEMBRANE TRANSPORTER"/>
    <property type="match status" value="1"/>
</dbReference>
<comment type="caution">
    <text evidence="7">The sequence shown here is derived from an EMBL/GenBank/DDBJ whole genome shotgun (WGS) entry which is preliminary data.</text>
</comment>
<feature type="transmembrane region" description="Helical" evidence="5">
    <location>
        <begin position="79"/>
        <end position="100"/>
    </location>
</feature>
<feature type="transmembrane region" description="Helical" evidence="5">
    <location>
        <begin position="106"/>
        <end position="124"/>
    </location>
</feature>
<dbReference type="InterPro" id="IPR050638">
    <property type="entry name" value="AA-Vitamin_Transporters"/>
</dbReference>